<dbReference type="InterPro" id="IPR007110">
    <property type="entry name" value="Ig-like_dom"/>
</dbReference>
<keyword evidence="6" id="KW-1185">Reference proteome</keyword>
<evidence type="ECO:0000259" key="3">
    <source>
        <dbReference type="PROSITE" id="PS50835"/>
    </source>
</evidence>
<dbReference type="SUPFAM" id="SSF48726">
    <property type="entry name" value="Immunoglobulin"/>
    <property type="match status" value="1"/>
</dbReference>
<dbReference type="InterPro" id="IPR013106">
    <property type="entry name" value="Ig_V-set"/>
</dbReference>
<keyword evidence="2" id="KW-0472">Membrane</keyword>
<dbReference type="Proteomes" id="UP000618051">
    <property type="component" value="Unassembled WGS sequence"/>
</dbReference>
<dbReference type="InterPro" id="IPR036179">
    <property type="entry name" value="Ig-like_dom_sf"/>
</dbReference>
<dbReference type="InterPro" id="IPR013783">
    <property type="entry name" value="Ig-like_fold"/>
</dbReference>
<evidence type="ECO:0000256" key="2">
    <source>
        <dbReference type="SAM" id="Phobius"/>
    </source>
</evidence>
<name>A0A835TXF0_9PASS</name>
<feature type="compositionally biased region" description="Basic and acidic residues" evidence="1">
    <location>
        <begin position="1084"/>
        <end position="1104"/>
    </location>
</feature>
<gene>
    <name evidence="5" type="ORF">IHE44_0005952</name>
    <name evidence="4" type="ORF">IHE44_008210</name>
</gene>
<reference evidence="4" key="1">
    <citation type="submission" date="2020-10" db="EMBL/GenBank/DDBJ databases">
        <title>Feather gene expression reveals the developmental basis of iridescence in African starlings.</title>
        <authorList>
            <person name="Rubenstein D.R."/>
        </authorList>
    </citation>
    <scope>NUCLEOTIDE SEQUENCE</scope>
    <source>
        <strain evidence="4">SS15</strain>
        <tissue evidence="4">Liver</tissue>
    </source>
</reference>
<accession>A0A835TXF0</accession>
<dbReference type="Gene3D" id="2.60.40.10">
    <property type="entry name" value="Immunoglobulins"/>
    <property type="match status" value="1"/>
</dbReference>
<feature type="region of interest" description="Disordered" evidence="1">
    <location>
        <begin position="1238"/>
        <end position="1263"/>
    </location>
</feature>
<evidence type="ECO:0000313" key="5">
    <source>
        <dbReference type="EMBL" id="KAI1242412.1"/>
    </source>
</evidence>
<dbReference type="EMBL" id="JADDUC020000002">
    <property type="protein sequence ID" value="KAI1242412.1"/>
    <property type="molecule type" value="Genomic_DNA"/>
</dbReference>
<evidence type="ECO:0000313" key="6">
    <source>
        <dbReference type="Proteomes" id="UP000618051"/>
    </source>
</evidence>
<reference evidence="5" key="3">
    <citation type="submission" date="2022-01" db="EMBL/GenBank/DDBJ databases">
        <authorList>
            <person name="Rubenstein D.R."/>
        </authorList>
    </citation>
    <scope>NUCLEOTIDE SEQUENCE</scope>
    <source>
        <strain evidence="5">SS15</strain>
        <tissue evidence="5">Liver</tissue>
    </source>
</reference>
<keyword evidence="2" id="KW-1133">Transmembrane helix</keyword>
<feature type="domain" description="Ig-like" evidence="3">
    <location>
        <begin position="19"/>
        <end position="140"/>
    </location>
</feature>
<dbReference type="OrthoDB" id="9904387at2759"/>
<organism evidence="4">
    <name type="scientific">Lamprotornis superbus</name>
    <dbReference type="NCBI Taxonomy" id="245042"/>
    <lineage>
        <taxon>Eukaryota</taxon>
        <taxon>Metazoa</taxon>
        <taxon>Chordata</taxon>
        <taxon>Craniata</taxon>
        <taxon>Vertebrata</taxon>
        <taxon>Euteleostomi</taxon>
        <taxon>Archelosauria</taxon>
        <taxon>Archosauria</taxon>
        <taxon>Dinosauria</taxon>
        <taxon>Saurischia</taxon>
        <taxon>Theropoda</taxon>
        <taxon>Coelurosauria</taxon>
        <taxon>Aves</taxon>
        <taxon>Neognathae</taxon>
        <taxon>Neoaves</taxon>
        <taxon>Telluraves</taxon>
        <taxon>Australaves</taxon>
        <taxon>Passeriformes</taxon>
        <taxon>Sturnidae</taxon>
        <taxon>Lamprotornis</taxon>
    </lineage>
</organism>
<dbReference type="PROSITE" id="PS50835">
    <property type="entry name" value="IG_LIKE"/>
    <property type="match status" value="1"/>
</dbReference>
<dbReference type="Pfam" id="PF07686">
    <property type="entry name" value="V-set"/>
    <property type="match status" value="1"/>
</dbReference>
<dbReference type="EMBL" id="JADDUC010000032">
    <property type="protein sequence ID" value="KAG0122895.1"/>
    <property type="molecule type" value="Genomic_DNA"/>
</dbReference>
<feature type="region of interest" description="Disordered" evidence="1">
    <location>
        <begin position="819"/>
        <end position="841"/>
    </location>
</feature>
<feature type="transmembrane region" description="Helical" evidence="2">
    <location>
        <begin position="565"/>
        <end position="581"/>
    </location>
</feature>
<comment type="caution">
    <text evidence="4">The sequence shown here is derived from an EMBL/GenBank/DDBJ whole genome shotgun (WGS) entry which is preliminary data.</text>
</comment>
<protein>
    <recommendedName>
        <fullName evidence="3">Ig-like domain-containing protein</fullName>
    </recommendedName>
</protein>
<keyword evidence="2" id="KW-0812">Transmembrane</keyword>
<evidence type="ECO:0000313" key="4">
    <source>
        <dbReference type="EMBL" id="KAG0122895.1"/>
    </source>
</evidence>
<sequence>MGPRSYRKMMCLPASPPAPALRLGLGLFVLLCLGIGQAMEKKVIRSKVGEKASLPCCHQIPSSESLHTYRVYWQKNITEVVLAYSEGNMISKPERYQNRTEMDPWNLTLWISPMEILDNGSYQCIVQHNSVVVCDQSVILIVTEKTNDCVVPPVPPPYNVITASIIIIITFILATTLAARYFSRHVCSHCCKHQDSVEDGVKEYTKAPTSSKETAETSSVLHAVHPALETPLLVQRCLLHGPFGSLQGGPAGKKKLLTTTADNTTSCEGMQTPTHATEAVAGIPAERTLLQKDVTSGTPGQDFRNLWLDGASGLQSPSREPMPTYPFSNTELPFGRPQILTCNLVSLCLHVGSPGLEGISLQDANIGQDSSDPGDILAYYLVHIQKLLEKIGGLKSHAVPSPFYCFPIVPSVMGTSEYSYRGVFDREKEVSCSFSLCLFQHKPPASCRLTTLSQHSLSTLLISNTVLPYNHTAIAPCQPHHSSASCTSMFSLSLSRALYFCTASHRRVCLLHCVKPFYITTDSSNTFNNFSQRKPKISLINMSSISPRNKEVQGTKFSKKLRKKWLLILSVAGSLCFPWLISSASHQIPPNRNRDRAMTQLNVIRAAVQIRVLDIGWGCNSKKKEDKKEEDKMSLCKHNDKNSTQKSCLDVIPFSRTKKFPTKKGNRNSDLLLWGNSDGPPHPSEYRPFYSNSSTTHRLLLRNPNHAFFRVFPYNSQLLHTDCQIPQIFVGTKWNSSSQALCAVISIPDQCFQQNTFSQDTTAFTDNFHDPLTEGFYKQDQNASYNRDLEKTHSLRSRLLFSCRVSPAKLYIASRRPPAGTLKEEAEKSPVTQGTHNSNNNNARCVQQSQLTQMLLQTRCRPPGPAGPKQKASAMATETDPHHTVTMVSALKHCTKFLLLQKNCQSFSCIIEESMKVMHQLLPLPHISISHTKYCSKCLEDELITTKLPNVFSSASVSLLQIKAHSRQTTGQSQWNKKQNPREQKLFKPKGCGYLLMLFCYEPDSQTEAHKVTALLPPAAAKLLMVVLSRYADRPVLTTLQRNSVEQQIASFRTFSKGLVKKGCSDCRGDTWWKMTRLHVKSKEIRENPKKSKKCTETPKEENQGSRTLSALVLEKAPKEMKQKQKAAVKKGKNSVQVKPSSCSCLINQTRVKATPGAAINHQSCGHCWHRKLLAPGAEGQGKAQAQGSSAPSSIRKYSLEYGGKSCNPPAPAPAVADETPETSTVCRLLRGHRGHVTGHGTDGPWHWHPNPDQVSPLRRKSCSQPPTGKLSINSSLECQLVFLILLLKDIWASSLRTVLESSKGEGRKTRNYFIIMSSQELSLGSDVPRNHQSEAR</sequence>
<feature type="transmembrane region" description="Helical" evidence="2">
    <location>
        <begin position="158"/>
        <end position="179"/>
    </location>
</feature>
<reference evidence="5 6" key="2">
    <citation type="journal article" date="2021" name="J. Hered.">
        <title>Feather Gene Expression Elucidates the Developmental Basis of Plumage Iridescence in African Starlings.</title>
        <authorList>
            <person name="Rubenstein D.R."/>
            <person name="Corvelo A."/>
            <person name="MacManes M.D."/>
            <person name="Maia R."/>
            <person name="Narzisi G."/>
            <person name="Rousaki A."/>
            <person name="Vandenabeele P."/>
            <person name="Shawkey M.D."/>
            <person name="Solomon J."/>
        </authorList>
    </citation>
    <scope>NUCLEOTIDE SEQUENCE [LARGE SCALE GENOMIC DNA]</scope>
    <source>
        <strain evidence="5">SS15</strain>
    </source>
</reference>
<feature type="compositionally biased region" description="Polar residues" evidence="1">
    <location>
        <begin position="830"/>
        <end position="841"/>
    </location>
</feature>
<proteinExistence type="predicted"/>
<evidence type="ECO:0000256" key="1">
    <source>
        <dbReference type="SAM" id="MobiDB-lite"/>
    </source>
</evidence>
<feature type="region of interest" description="Disordered" evidence="1">
    <location>
        <begin position="1084"/>
        <end position="1110"/>
    </location>
</feature>